<comment type="similarity">
    <text evidence="1">Belongs to the TMA16 family.</text>
</comment>
<proteinExistence type="inferred from homology"/>
<dbReference type="Proteomes" id="UP001175000">
    <property type="component" value="Unassembled WGS sequence"/>
</dbReference>
<dbReference type="AlphaFoldDB" id="A0AA39WAC2"/>
<evidence type="ECO:0000313" key="2">
    <source>
        <dbReference type="EMBL" id="KAK0611592.1"/>
    </source>
</evidence>
<sequence>MAKTLEKTRKQIAKKKGGAIDALHANSRNAKRLHKAQVRDERLEKIAESRRKQDKPLLQRVSHFREIVRENENKPLDLEVVRSKINEYVHQHDEELEEVKKSRRPGRPASAREDLLKMKIAALEKEQQDGFYIPDLTSEKNAQLLERWEGEWAFLSNLDWVKIMGSGIVKPAKFPPQAN</sequence>
<dbReference type="PANTHER" id="PTHR13349:SF2">
    <property type="entry name" value="TRANSLATION MACHINERY-ASSOCIATED PROTEIN 16"/>
    <property type="match status" value="1"/>
</dbReference>
<dbReference type="GO" id="GO:0005634">
    <property type="term" value="C:nucleus"/>
    <property type="evidence" value="ECO:0007669"/>
    <property type="project" value="TreeGrafter"/>
</dbReference>
<organism evidence="2 3">
    <name type="scientific">Immersiella caudata</name>
    <dbReference type="NCBI Taxonomy" id="314043"/>
    <lineage>
        <taxon>Eukaryota</taxon>
        <taxon>Fungi</taxon>
        <taxon>Dikarya</taxon>
        <taxon>Ascomycota</taxon>
        <taxon>Pezizomycotina</taxon>
        <taxon>Sordariomycetes</taxon>
        <taxon>Sordariomycetidae</taxon>
        <taxon>Sordariales</taxon>
        <taxon>Lasiosphaeriaceae</taxon>
        <taxon>Immersiella</taxon>
    </lineage>
</organism>
<reference evidence="2" key="1">
    <citation type="submission" date="2023-06" db="EMBL/GenBank/DDBJ databases">
        <title>Genome-scale phylogeny and comparative genomics of the fungal order Sordariales.</title>
        <authorList>
            <consortium name="Lawrence Berkeley National Laboratory"/>
            <person name="Hensen N."/>
            <person name="Bonometti L."/>
            <person name="Westerberg I."/>
            <person name="Brannstrom I.O."/>
            <person name="Guillou S."/>
            <person name="Cros-Aarteil S."/>
            <person name="Calhoun S."/>
            <person name="Haridas S."/>
            <person name="Kuo A."/>
            <person name="Mondo S."/>
            <person name="Pangilinan J."/>
            <person name="Riley R."/>
            <person name="Labutti K."/>
            <person name="Andreopoulos B."/>
            <person name="Lipzen A."/>
            <person name="Chen C."/>
            <person name="Yanf M."/>
            <person name="Daum C."/>
            <person name="Ng V."/>
            <person name="Clum A."/>
            <person name="Steindorff A."/>
            <person name="Ohm R."/>
            <person name="Martin F."/>
            <person name="Silar P."/>
            <person name="Natvig D."/>
            <person name="Lalanne C."/>
            <person name="Gautier V."/>
            <person name="Ament-Velasquez S.L."/>
            <person name="Kruys A."/>
            <person name="Hutchinson M.I."/>
            <person name="Powell A.J."/>
            <person name="Barry K."/>
            <person name="Miller A.N."/>
            <person name="Grigoriev I.V."/>
            <person name="Debuchy R."/>
            <person name="Gladieux P."/>
            <person name="Thoren M.H."/>
            <person name="Johannesson H."/>
        </authorList>
    </citation>
    <scope>NUCLEOTIDE SEQUENCE</scope>
    <source>
        <strain evidence="2">CBS 606.72</strain>
    </source>
</reference>
<dbReference type="InterPro" id="IPR038356">
    <property type="entry name" value="Tma16_sf"/>
</dbReference>
<gene>
    <name evidence="2" type="ORF">B0T14DRAFT_441164</name>
</gene>
<dbReference type="Pfam" id="PF11176">
    <property type="entry name" value="Tma16"/>
    <property type="match status" value="1"/>
</dbReference>
<protein>
    <submittedName>
        <fullName evidence="2">Translation machinery-associated protein 16</fullName>
    </submittedName>
</protein>
<dbReference type="InterPro" id="IPR021346">
    <property type="entry name" value="Tma16"/>
</dbReference>
<dbReference type="EMBL" id="JAULSU010000007">
    <property type="protein sequence ID" value="KAK0611592.1"/>
    <property type="molecule type" value="Genomic_DNA"/>
</dbReference>
<evidence type="ECO:0000256" key="1">
    <source>
        <dbReference type="ARBA" id="ARBA00034127"/>
    </source>
</evidence>
<keyword evidence="3" id="KW-1185">Reference proteome</keyword>
<comment type="caution">
    <text evidence="2">The sequence shown here is derived from an EMBL/GenBank/DDBJ whole genome shotgun (WGS) entry which is preliminary data.</text>
</comment>
<evidence type="ECO:0000313" key="3">
    <source>
        <dbReference type="Proteomes" id="UP001175000"/>
    </source>
</evidence>
<name>A0AA39WAC2_9PEZI</name>
<accession>A0AA39WAC2</accession>
<dbReference type="Gene3D" id="1.20.1440.170">
    <property type="entry name" value="Translation machinery-associated protein 16-like"/>
    <property type="match status" value="1"/>
</dbReference>
<dbReference type="PANTHER" id="PTHR13349">
    <property type="entry name" value="TRANSLATION MACHINERY-ASSOCIATED PROTEIN 16"/>
    <property type="match status" value="1"/>
</dbReference>